<keyword evidence="9" id="KW-1185">Reference proteome</keyword>
<sequence length="220" mass="23457">MNLSGDIGLMATLLIVFTTGLASGVSPCTLPTIAFVVAYVSGKQDYSKRKGFVLSLAFVLGIAVMLSVLGMFAGLIGNVLLKAHILNYLIGIILILMGLWQLKVFDFGNSVSRLDNYKPKKGSGFVGSFLLGIPFGISASPCTMPITAAVLAYSATKGSVLHGMLLMFTYAIGRSIPLLIVGTFTGLLNNLKFLSKYQSVIEKISGVILIAVALYFMWEA</sequence>
<keyword evidence="5 6" id="KW-0472">Membrane</keyword>
<feature type="transmembrane region" description="Helical" evidence="6">
    <location>
        <begin position="165"/>
        <end position="188"/>
    </location>
</feature>
<feature type="transmembrane region" description="Helical" evidence="6">
    <location>
        <begin position="125"/>
        <end position="153"/>
    </location>
</feature>
<comment type="similarity">
    <text evidence="2">Belongs to the DsbD family.</text>
</comment>
<dbReference type="Pfam" id="PF02683">
    <property type="entry name" value="DsbD_TM"/>
    <property type="match status" value="1"/>
</dbReference>
<reference evidence="8 9" key="1">
    <citation type="submission" date="2018-01" db="EMBL/GenBank/DDBJ databases">
        <title>Genome Sequencing and Assembly of Anaerobacter polyendosporus strain CT4.</title>
        <authorList>
            <person name="Tachaapaikoon C."/>
            <person name="Sutheeworapong S."/>
            <person name="Jenjaroenpun P."/>
            <person name="Wongsurawat T."/>
            <person name="Nookeaw I."/>
            <person name="Cheawchanlertfa P."/>
            <person name="Kosugi A."/>
            <person name="Cheevadhanarak S."/>
            <person name="Ratanakhanokchai K."/>
        </authorList>
    </citation>
    <scope>NUCLEOTIDE SEQUENCE [LARGE SCALE GENOMIC DNA]</scope>
    <source>
        <strain evidence="8 9">CT4</strain>
    </source>
</reference>
<keyword evidence="3 6" id="KW-0812">Transmembrane</keyword>
<evidence type="ECO:0000313" key="9">
    <source>
        <dbReference type="Proteomes" id="UP000286268"/>
    </source>
</evidence>
<feature type="transmembrane region" description="Helical" evidence="6">
    <location>
        <begin position="12"/>
        <end position="40"/>
    </location>
</feature>
<feature type="transmembrane region" description="Helical" evidence="6">
    <location>
        <begin position="85"/>
        <end position="105"/>
    </location>
</feature>
<proteinExistence type="inferred from homology"/>
<evidence type="ECO:0000256" key="5">
    <source>
        <dbReference type="ARBA" id="ARBA00023136"/>
    </source>
</evidence>
<dbReference type="AlphaFoldDB" id="A0A410DUH9"/>
<evidence type="ECO:0000256" key="3">
    <source>
        <dbReference type="ARBA" id="ARBA00022692"/>
    </source>
</evidence>
<dbReference type="OrthoDB" id="9809733at2"/>
<dbReference type="InterPro" id="IPR051790">
    <property type="entry name" value="Cytochrome_c-biogenesis_DsbD"/>
</dbReference>
<dbReference type="RefSeq" id="WP_128213526.1">
    <property type="nucleotide sequence ID" value="NZ_CP025746.1"/>
</dbReference>
<dbReference type="KEGG" id="cmah:C1I91_14680"/>
<accession>A0A410DUH9</accession>
<dbReference type="GO" id="GO:0017004">
    <property type="term" value="P:cytochrome complex assembly"/>
    <property type="evidence" value="ECO:0007669"/>
    <property type="project" value="InterPro"/>
</dbReference>
<name>A0A410DUH9_9CLOT</name>
<evidence type="ECO:0000256" key="1">
    <source>
        <dbReference type="ARBA" id="ARBA00004141"/>
    </source>
</evidence>
<feature type="domain" description="Cytochrome C biogenesis protein transmembrane" evidence="7">
    <location>
        <begin position="10"/>
        <end position="217"/>
    </location>
</feature>
<dbReference type="PANTHER" id="PTHR31272:SF6">
    <property type="entry name" value="CYTOCHROME C-TYPE BIOGENESIS CCDA-LIKE CHLOROPLASTIC PROTEIN"/>
    <property type="match status" value="1"/>
</dbReference>
<evidence type="ECO:0000259" key="7">
    <source>
        <dbReference type="Pfam" id="PF02683"/>
    </source>
</evidence>
<organism evidence="8 9">
    <name type="scientific">Clostridium manihotivorum</name>
    <dbReference type="NCBI Taxonomy" id="2320868"/>
    <lineage>
        <taxon>Bacteria</taxon>
        <taxon>Bacillati</taxon>
        <taxon>Bacillota</taxon>
        <taxon>Clostridia</taxon>
        <taxon>Eubacteriales</taxon>
        <taxon>Clostridiaceae</taxon>
        <taxon>Clostridium</taxon>
    </lineage>
</organism>
<protein>
    <recommendedName>
        <fullName evidence="7">Cytochrome C biogenesis protein transmembrane domain-containing protein</fullName>
    </recommendedName>
</protein>
<evidence type="ECO:0000256" key="4">
    <source>
        <dbReference type="ARBA" id="ARBA00022989"/>
    </source>
</evidence>
<keyword evidence="4 6" id="KW-1133">Transmembrane helix</keyword>
<comment type="subcellular location">
    <subcellularLocation>
        <location evidence="1">Membrane</location>
        <topology evidence="1">Multi-pass membrane protein</topology>
    </subcellularLocation>
</comment>
<evidence type="ECO:0000256" key="6">
    <source>
        <dbReference type="SAM" id="Phobius"/>
    </source>
</evidence>
<evidence type="ECO:0000256" key="2">
    <source>
        <dbReference type="ARBA" id="ARBA00006143"/>
    </source>
</evidence>
<gene>
    <name evidence="8" type="ORF">C1I91_14680</name>
</gene>
<feature type="transmembrane region" description="Helical" evidence="6">
    <location>
        <begin position="200"/>
        <end position="218"/>
    </location>
</feature>
<dbReference type="InterPro" id="IPR003834">
    <property type="entry name" value="Cyt_c_assmbl_TM_dom"/>
</dbReference>
<dbReference type="Proteomes" id="UP000286268">
    <property type="component" value="Chromosome"/>
</dbReference>
<dbReference type="EMBL" id="CP025746">
    <property type="protein sequence ID" value="QAA32784.1"/>
    <property type="molecule type" value="Genomic_DNA"/>
</dbReference>
<dbReference type="PANTHER" id="PTHR31272">
    <property type="entry name" value="CYTOCHROME C-TYPE BIOGENESIS PROTEIN HI_1454-RELATED"/>
    <property type="match status" value="1"/>
</dbReference>
<evidence type="ECO:0000313" key="8">
    <source>
        <dbReference type="EMBL" id="QAA32784.1"/>
    </source>
</evidence>
<dbReference type="GO" id="GO:0016020">
    <property type="term" value="C:membrane"/>
    <property type="evidence" value="ECO:0007669"/>
    <property type="project" value="UniProtKB-SubCell"/>
</dbReference>
<feature type="transmembrane region" description="Helical" evidence="6">
    <location>
        <begin position="52"/>
        <end position="73"/>
    </location>
</feature>